<dbReference type="InterPro" id="IPR025996">
    <property type="entry name" value="MT1864/Rv1816-like_C"/>
</dbReference>
<accession>A0AAU7NUR3</accession>
<dbReference type="InterPro" id="IPR036271">
    <property type="entry name" value="Tet_transcr_reg_TetR-rel_C_sf"/>
</dbReference>
<keyword evidence="7" id="KW-1185">Reference proteome</keyword>
<keyword evidence="2 4" id="KW-0238">DNA-binding</keyword>
<sequence length="202" mass="23021">MARRSQHSQEEIREMVLKAAETIVEEDGFPALKVRKIALEIGYTVGSIYMVFANMADLIMHVKGRTLDDLALRLDQAPDDDSVEQCIVELAKAYLLFASQNYNRWSMIFEQCQRDEGEIPDWYREKANLMFVRIESLFRQLAPGRSEEQTRLAARALWSGVHGVCMLSLTGKLDLVGVSNIEPIVILLVENFLNGWVRSAQQ</sequence>
<dbReference type="EMBL" id="CP157743">
    <property type="protein sequence ID" value="XBS20713.1"/>
    <property type="molecule type" value="Genomic_DNA"/>
</dbReference>
<evidence type="ECO:0000256" key="4">
    <source>
        <dbReference type="PROSITE-ProRule" id="PRU00335"/>
    </source>
</evidence>
<dbReference type="Pfam" id="PF00440">
    <property type="entry name" value="TetR_N"/>
    <property type="match status" value="1"/>
</dbReference>
<dbReference type="Gene3D" id="1.10.357.10">
    <property type="entry name" value="Tetracycline Repressor, domain 2"/>
    <property type="match status" value="1"/>
</dbReference>
<feature type="domain" description="HTH tetR-type" evidence="5">
    <location>
        <begin position="10"/>
        <end position="70"/>
    </location>
</feature>
<dbReference type="PANTHER" id="PTHR30055">
    <property type="entry name" value="HTH-TYPE TRANSCRIPTIONAL REGULATOR RUTR"/>
    <property type="match status" value="1"/>
</dbReference>
<dbReference type="KEGG" id="mech:Q9L42_000860"/>
<dbReference type="Pfam" id="PF13305">
    <property type="entry name" value="TetR_C_33"/>
    <property type="match status" value="1"/>
</dbReference>
<name>A0AAU7NUR3_9GAMM</name>
<gene>
    <name evidence="6" type="ORF">Q9L42_000860</name>
</gene>
<evidence type="ECO:0000313" key="6">
    <source>
        <dbReference type="EMBL" id="XBS20713.1"/>
    </source>
</evidence>
<dbReference type="Proteomes" id="UP001225378">
    <property type="component" value="Chromosome"/>
</dbReference>
<dbReference type="PANTHER" id="PTHR30055:SF234">
    <property type="entry name" value="HTH-TYPE TRANSCRIPTIONAL REGULATOR BETI"/>
    <property type="match status" value="1"/>
</dbReference>
<organism evidence="6 7">
    <name type="scientific">Methylomarinum roseum</name>
    <dbReference type="NCBI Taxonomy" id="3067653"/>
    <lineage>
        <taxon>Bacteria</taxon>
        <taxon>Pseudomonadati</taxon>
        <taxon>Pseudomonadota</taxon>
        <taxon>Gammaproteobacteria</taxon>
        <taxon>Methylococcales</taxon>
        <taxon>Methylococcaceae</taxon>
        <taxon>Methylomarinum</taxon>
    </lineage>
</organism>
<dbReference type="GO" id="GO:0000976">
    <property type="term" value="F:transcription cis-regulatory region binding"/>
    <property type="evidence" value="ECO:0007669"/>
    <property type="project" value="TreeGrafter"/>
</dbReference>
<dbReference type="RefSeq" id="WP_305906510.1">
    <property type="nucleotide sequence ID" value="NZ_CP157743.1"/>
</dbReference>
<protein>
    <submittedName>
        <fullName evidence="6">TetR/AcrR family transcriptional regulator</fullName>
    </submittedName>
</protein>
<reference evidence="6 7" key="1">
    <citation type="journal article" date="2024" name="Microbiology">
        <title>Methylomarinum rosea sp. nov., a novel halophilic methanotrophic bacterium from the hypersaline Lake Elton.</title>
        <authorList>
            <person name="Suleimanov R.Z."/>
            <person name="Oshkin I.Y."/>
            <person name="Danilova O.V."/>
            <person name="Suzina N.E."/>
            <person name="Dedysh S.N."/>
        </authorList>
    </citation>
    <scope>NUCLEOTIDE SEQUENCE [LARGE SCALE GENOMIC DNA]</scope>
    <source>
        <strain evidence="6 7">Ch1-1</strain>
    </source>
</reference>
<dbReference type="AlphaFoldDB" id="A0AAU7NUR3"/>
<dbReference type="SUPFAM" id="SSF48498">
    <property type="entry name" value="Tetracyclin repressor-like, C-terminal domain"/>
    <property type="match status" value="1"/>
</dbReference>
<feature type="DNA-binding region" description="H-T-H motif" evidence="4">
    <location>
        <begin position="33"/>
        <end position="52"/>
    </location>
</feature>
<proteinExistence type="predicted"/>
<dbReference type="InterPro" id="IPR050109">
    <property type="entry name" value="HTH-type_TetR-like_transc_reg"/>
</dbReference>
<evidence type="ECO:0000313" key="7">
    <source>
        <dbReference type="Proteomes" id="UP001225378"/>
    </source>
</evidence>
<dbReference type="GO" id="GO:0003700">
    <property type="term" value="F:DNA-binding transcription factor activity"/>
    <property type="evidence" value="ECO:0007669"/>
    <property type="project" value="TreeGrafter"/>
</dbReference>
<dbReference type="SUPFAM" id="SSF46689">
    <property type="entry name" value="Homeodomain-like"/>
    <property type="match status" value="1"/>
</dbReference>
<dbReference type="InterPro" id="IPR009057">
    <property type="entry name" value="Homeodomain-like_sf"/>
</dbReference>
<evidence type="ECO:0000259" key="5">
    <source>
        <dbReference type="PROSITE" id="PS50977"/>
    </source>
</evidence>
<keyword evidence="3" id="KW-0804">Transcription</keyword>
<evidence type="ECO:0000256" key="2">
    <source>
        <dbReference type="ARBA" id="ARBA00023125"/>
    </source>
</evidence>
<evidence type="ECO:0000256" key="3">
    <source>
        <dbReference type="ARBA" id="ARBA00023163"/>
    </source>
</evidence>
<evidence type="ECO:0000256" key="1">
    <source>
        <dbReference type="ARBA" id="ARBA00023015"/>
    </source>
</evidence>
<dbReference type="InterPro" id="IPR001647">
    <property type="entry name" value="HTH_TetR"/>
</dbReference>
<dbReference type="PROSITE" id="PS50977">
    <property type="entry name" value="HTH_TETR_2"/>
    <property type="match status" value="1"/>
</dbReference>
<keyword evidence="1" id="KW-0805">Transcription regulation</keyword>